<dbReference type="PANTHER" id="PTHR11076">
    <property type="entry name" value="DNA REPAIR POLYMERASE UMUC / TRANSFERASE FAMILY MEMBER"/>
    <property type="match status" value="1"/>
</dbReference>
<reference evidence="18" key="1">
    <citation type="submission" date="2022-07" db="EMBL/GenBank/DDBJ databases">
        <title>Description and genome-wide analysis of Profundicola chukchiensis gen. nov., sp. nov., marine bacteria isolated from bottom sediments of the Chukchi Sea.</title>
        <authorList>
            <person name="Romanenko L."/>
            <person name="Otstavnykh N."/>
            <person name="Kurilenko V."/>
            <person name="Eremeev V."/>
            <person name="Velansky P."/>
            <person name="Mikhailov V."/>
            <person name="Isaeva M."/>
        </authorList>
    </citation>
    <scope>NUCLEOTIDE SEQUENCE</scope>
    <source>
        <strain evidence="18">KMM 9713</strain>
    </source>
</reference>
<dbReference type="InterPro" id="IPR043128">
    <property type="entry name" value="Rev_trsase/Diguanyl_cyclase"/>
</dbReference>
<evidence type="ECO:0000256" key="4">
    <source>
        <dbReference type="ARBA" id="ARBA00022457"/>
    </source>
</evidence>
<sequence>MILQPMNQDNRKIIHIDMDAFYASVEQHDAPELKGKPIAVGGSSERGVVAAASYEARKFGVKSAMSSMIAAKRCPGLIFIKPRFERYREVSYQIREIFYEYTDLVEPLSLDEAYLDVTINKKNISSASQIAREIRAKILEKTGLTASAGISVNKFVAKIASDYNKPNGQKTVTQEEILDFLGPLKIQQFYGIGKVAAQKMRDMGIFNGKDLRDLSLEFLEQNFRNMGLHYYQIARGIHNSPVNPNRQPKSVGGENTFEKNLKSIQEMQAALVPIIQKVVDRLAKKEVKGRSITLKIKFDDFSVITRSQTGDEYVDQFDEIYKIINELLILENPRKPVRLLGVSISQLNLYAEKTVQLKIPFPALKKGL</sequence>
<dbReference type="InterPro" id="IPR022880">
    <property type="entry name" value="DNApol_IV"/>
</dbReference>
<keyword evidence="9 16" id="KW-0479">Metal-binding</keyword>
<keyword evidence="5 16" id="KW-0963">Cytoplasm</keyword>
<dbReference type="GO" id="GO:0042276">
    <property type="term" value="P:error-prone translesion synthesis"/>
    <property type="evidence" value="ECO:0007669"/>
    <property type="project" value="TreeGrafter"/>
</dbReference>
<feature type="domain" description="UmuC" evidence="17">
    <location>
        <begin position="13"/>
        <end position="193"/>
    </location>
</feature>
<dbReference type="Pfam" id="PF00817">
    <property type="entry name" value="IMS"/>
    <property type="match status" value="1"/>
</dbReference>
<keyword evidence="10 16" id="KW-0227">DNA damage</keyword>
<dbReference type="InterPro" id="IPR050116">
    <property type="entry name" value="DNA_polymerase-Y"/>
</dbReference>
<dbReference type="NCBIfam" id="NF010731">
    <property type="entry name" value="PRK14133.1"/>
    <property type="match status" value="1"/>
</dbReference>
<dbReference type="Proteomes" id="UP001152599">
    <property type="component" value="Unassembled WGS sequence"/>
</dbReference>
<evidence type="ECO:0000256" key="7">
    <source>
        <dbReference type="ARBA" id="ARBA00022695"/>
    </source>
</evidence>
<keyword evidence="7 16" id="KW-0548">Nucleotidyltransferase</keyword>
<evidence type="ECO:0000256" key="5">
    <source>
        <dbReference type="ARBA" id="ARBA00022490"/>
    </source>
</evidence>
<dbReference type="Pfam" id="PF11798">
    <property type="entry name" value="IMS_HHH"/>
    <property type="match status" value="1"/>
</dbReference>
<dbReference type="InterPro" id="IPR024728">
    <property type="entry name" value="PolY_HhH_motif"/>
</dbReference>
<evidence type="ECO:0000256" key="12">
    <source>
        <dbReference type="ARBA" id="ARBA00022932"/>
    </source>
</evidence>
<dbReference type="CDD" id="cd03586">
    <property type="entry name" value="PolY_Pol_IV_kappa"/>
    <property type="match status" value="1"/>
</dbReference>
<comment type="similarity">
    <text evidence="2 16">Belongs to the DNA polymerase type-Y family.</text>
</comment>
<keyword evidence="13 16" id="KW-0238">DNA-binding</keyword>
<dbReference type="PROSITE" id="PS50173">
    <property type="entry name" value="UMUC"/>
    <property type="match status" value="1"/>
</dbReference>
<dbReference type="HAMAP" id="MF_01113">
    <property type="entry name" value="DNApol_IV"/>
    <property type="match status" value="1"/>
</dbReference>
<evidence type="ECO:0000256" key="13">
    <source>
        <dbReference type="ARBA" id="ARBA00023125"/>
    </source>
</evidence>
<keyword evidence="11 16" id="KW-0460">Magnesium</keyword>
<dbReference type="InterPro" id="IPR017961">
    <property type="entry name" value="DNA_pol_Y-fam_little_finger"/>
</dbReference>
<gene>
    <name evidence="16 18" type="primary">dinB</name>
    <name evidence="18" type="ORF">NMK71_05300</name>
</gene>
<dbReference type="PANTHER" id="PTHR11076:SF33">
    <property type="entry name" value="DNA POLYMERASE KAPPA"/>
    <property type="match status" value="1"/>
</dbReference>
<dbReference type="GO" id="GO:0006281">
    <property type="term" value="P:DNA repair"/>
    <property type="evidence" value="ECO:0007669"/>
    <property type="project" value="UniProtKB-UniRule"/>
</dbReference>
<dbReference type="EMBL" id="JANCMU010000002">
    <property type="protein sequence ID" value="MDG4945822.1"/>
    <property type="molecule type" value="Genomic_DNA"/>
</dbReference>
<evidence type="ECO:0000256" key="16">
    <source>
        <dbReference type="HAMAP-Rule" id="MF_01113"/>
    </source>
</evidence>
<dbReference type="FunFam" id="3.30.1490.100:FF:000004">
    <property type="entry name" value="DNA polymerase IV"/>
    <property type="match status" value="1"/>
</dbReference>
<evidence type="ECO:0000256" key="1">
    <source>
        <dbReference type="ARBA" id="ARBA00004496"/>
    </source>
</evidence>
<evidence type="ECO:0000256" key="14">
    <source>
        <dbReference type="ARBA" id="ARBA00023204"/>
    </source>
</evidence>
<dbReference type="GO" id="GO:0006261">
    <property type="term" value="P:DNA-templated DNA replication"/>
    <property type="evidence" value="ECO:0007669"/>
    <property type="project" value="UniProtKB-UniRule"/>
</dbReference>
<dbReference type="EC" id="2.7.7.7" evidence="16"/>
<comment type="subunit">
    <text evidence="3 16">Monomer.</text>
</comment>
<dbReference type="NCBIfam" id="NF002677">
    <property type="entry name" value="PRK02406.1"/>
    <property type="match status" value="1"/>
</dbReference>
<evidence type="ECO:0000256" key="3">
    <source>
        <dbReference type="ARBA" id="ARBA00011245"/>
    </source>
</evidence>
<keyword evidence="19" id="KW-1185">Reference proteome</keyword>
<comment type="function">
    <text evidence="16">Poorly processive, error-prone DNA polymerase involved in untargeted mutagenesis. Copies undamaged DNA at stalled replication forks, which arise in vivo from mismatched or misaligned primer ends. These misaligned primers can be extended by PolIV. Exhibits no 3'-5' exonuclease (proofreading) activity. May be involved in translesional synthesis, in conjunction with the beta clamp from PolIII.</text>
</comment>
<comment type="cofactor">
    <cofactor evidence="16">
        <name>Mg(2+)</name>
        <dbReference type="ChEBI" id="CHEBI:18420"/>
    </cofactor>
    <text evidence="16">Binds 2 magnesium ions per subunit.</text>
</comment>
<dbReference type="Gene3D" id="3.30.70.270">
    <property type="match status" value="1"/>
</dbReference>
<evidence type="ECO:0000256" key="11">
    <source>
        <dbReference type="ARBA" id="ARBA00022842"/>
    </source>
</evidence>
<name>A0A9X4RWI7_9FLAO</name>
<dbReference type="InterPro" id="IPR043502">
    <property type="entry name" value="DNA/RNA_pol_sf"/>
</dbReference>
<evidence type="ECO:0000256" key="15">
    <source>
        <dbReference type="ARBA" id="ARBA00049244"/>
    </source>
</evidence>
<evidence type="ECO:0000256" key="8">
    <source>
        <dbReference type="ARBA" id="ARBA00022705"/>
    </source>
</evidence>
<keyword evidence="14 16" id="KW-0234">DNA repair</keyword>
<dbReference type="GO" id="GO:0003684">
    <property type="term" value="F:damaged DNA binding"/>
    <property type="evidence" value="ECO:0007669"/>
    <property type="project" value="InterPro"/>
</dbReference>
<keyword evidence="12 16" id="KW-0239">DNA-directed DNA polymerase</keyword>
<evidence type="ECO:0000259" key="17">
    <source>
        <dbReference type="PROSITE" id="PS50173"/>
    </source>
</evidence>
<organism evidence="18 19">
    <name type="scientific">Profundicola chukchiensis</name>
    <dbReference type="NCBI Taxonomy" id="2961959"/>
    <lineage>
        <taxon>Bacteria</taxon>
        <taxon>Pseudomonadati</taxon>
        <taxon>Bacteroidota</taxon>
        <taxon>Flavobacteriia</taxon>
        <taxon>Flavobacteriales</taxon>
        <taxon>Weeksellaceae</taxon>
        <taxon>Profundicola</taxon>
    </lineage>
</organism>
<dbReference type="GO" id="GO:0003887">
    <property type="term" value="F:DNA-directed DNA polymerase activity"/>
    <property type="evidence" value="ECO:0007669"/>
    <property type="project" value="UniProtKB-UniRule"/>
</dbReference>
<dbReference type="GO" id="GO:0000287">
    <property type="term" value="F:magnesium ion binding"/>
    <property type="evidence" value="ECO:0007669"/>
    <property type="project" value="UniProtKB-UniRule"/>
</dbReference>
<protein>
    <recommendedName>
        <fullName evidence="16">DNA polymerase IV</fullName>
        <shortName evidence="16">Pol IV</shortName>
        <ecNumber evidence="16">2.7.7.7</ecNumber>
    </recommendedName>
</protein>
<dbReference type="SUPFAM" id="SSF56672">
    <property type="entry name" value="DNA/RNA polymerases"/>
    <property type="match status" value="1"/>
</dbReference>
<dbReference type="Pfam" id="PF11799">
    <property type="entry name" value="IMS_C"/>
    <property type="match status" value="1"/>
</dbReference>
<dbReference type="InterPro" id="IPR036775">
    <property type="entry name" value="DNA_pol_Y-fam_lit_finger_sf"/>
</dbReference>
<accession>A0A9X4RWI7</accession>
<dbReference type="Gene3D" id="3.30.1490.100">
    <property type="entry name" value="DNA polymerase, Y-family, little finger domain"/>
    <property type="match status" value="1"/>
</dbReference>
<dbReference type="GO" id="GO:0009432">
    <property type="term" value="P:SOS response"/>
    <property type="evidence" value="ECO:0007669"/>
    <property type="project" value="TreeGrafter"/>
</dbReference>
<dbReference type="Gene3D" id="1.10.150.20">
    <property type="entry name" value="5' to 3' exonuclease, C-terminal subdomain"/>
    <property type="match status" value="1"/>
</dbReference>
<comment type="caution">
    <text evidence="18">The sequence shown here is derived from an EMBL/GenBank/DDBJ whole genome shotgun (WGS) entry which is preliminary data.</text>
</comment>
<evidence type="ECO:0000256" key="9">
    <source>
        <dbReference type="ARBA" id="ARBA00022723"/>
    </source>
</evidence>
<dbReference type="Gene3D" id="3.40.1170.60">
    <property type="match status" value="1"/>
</dbReference>
<keyword evidence="4 16" id="KW-0515">Mutator protein</keyword>
<feature type="site" description="Substrate discrimination" evidence="16">
    <location>
        <position position="22"/>
    </location>
</feature>
<keyword evidence="8 16" id="KW-0235">DNA replication</keyword>
<evidence type="ECO:0000256" key="10">
    <source>
        <dbReference type="ARBA" id="ARBA00022763"/>
    </source>
</evidence>
<feature type="binding site" evidence="16">
    <location>
        <position position="111"/>
    </location>
    <ligand>
        <name>Mg(2+)</name>
        <dbReference type="ChEBI" id="CHEBI:18420"/>
    </ligand>
</feature>
<evidence type="ECO:0000313" key="18">
    <source>
        <dbReference type="EMBL" id="MDG4945822.1"/>
    </source>
</evidence>
<comment type="catalytic activity">
    <reaction evidence="15 16">
        <text>DNA(n) + a 2'-deoxyribonucleoside 5'-triphosphate = DNA(n+1) + diphosphate</text>
        <dbReference type="Rhea" id="RHEA:22508"/>
        <dbReference type="Rhea" id="RHEA-COMP:17339"/>
        <dbReference type="Rhea" id="RHEA-COMP:17340"/>
        <dbReference type="ChEBI" id="CHEBI:33019"/>
        <dbReference type="ChEBI" id="CHEBI:61560"/>
        <dbReference type="ChEBI" id="CHEBI:173112"/>
        <dbReference type="EC" id="2.7.7.7"/>
    </reaction>
</comment>
<dbReference type="GO" id="GO:0005829">
    <property type="term" value="C:cytosol"/>
    <property type="evidence" value="ECO:0007669"/>
    <property type="project" value="TreeGrafter"/>
</dbReference>
<feature type="binding site" evidence="16">
    <location>
        <position position="17"/>
    </location>
    <ligand>
        <name>Mg(2+)</name>
        <dbReference type="ChEBI" id="CHEBI:18420"/>
    </ligand>
</feature>
<evidence type="ECO:0000313" key="19">
    <source>
        <dbReference type="Proteomes" id="UP001152599"/>
    </source>
</evidence>
<comment type="subcellular location">
    <subcellularLocation>
        <location evidence="1 16">Cytoplasm</location>
    </subcellularLocation>
</comment>
<feature type="active site" evidence="16">
    <location>
        <position position="112"/>
    </location>
</feature>
<dbReference type="InterPro" id="IPR001126">
    <property type="entry name" value="UmuC"/>
</dbReference>
<keyword evidence="6 16" id="KW-0808">Transferase</keyword>
<dbReference type="SUPFAM" id="SSF100879">
    <property type="entry name" value="Lesion bypass DNA polymerase (Y-family), little finger domain"/>
    <property type="match status" value="1"/>
</dbReference>
<evidence type="ECO:0000256" key="2">
    <source>
        <dbReference type="ARBA" id="ARBA00010945"/>
    </source>
</evidence>
<dbReference type="AlphaFoldDB" id="A0A9X4RWI7"/>
<evidence type="ECO:0000256" key="6">
    <source>
        <dbReference type="ARBA" id="ARBA00022679"/>
    </source>
</evidence>
<dbReference type="FunFam" id="3.40.1170.60:FF:000001">
    <property type="entry name" value="DNA polymerase IV"/>
    <property type="match status" value="1"/>
</dbReference>
<proteinExistence type="inferred from homology"/>